<feature type="compositionally biased region" description="Basic and acidic residues" evidence="7">
    <location>
        <begin position="667"/>
        <end position="677"/>
    </location>
</feature>
<dbReference type="SMART" id="SM00906">
    <property type="entry name" value="Fungal_trans"/>
    <property type="match status" value="1"/>
</dbReference>
<keyword evidence="6" id="KW-0539">Nucleus</keyword>
<dbReference type="EMBL" id="JAVRRD010000019">
    <property type="protein sequence ID" value="KAK5049316.1"/>
    <property type="molecule type" value="Genomic_DNA"/>
</dbReference>
<organism evidence="10 11">
    <name type="scientific">Exophiala bonariae</name>
    <dbReference type="NCBI Taxonomy" id="1690606"/>
    <lineage>
        <taxon>Eukaryota</taxon>
        <taxon>Fungi</taxon>
        <taxon>Dikarya</taxon>
        <taxon>Ascomycota</taxon>
        <taxon>Pezizomycotina</taxon>
        <taxon>Eurotiomycetes</taxon>
        <taxon>Chaetothyriomycetidae</taxon>
        <taxon>Chaetothyriales</taxon>
        <taxon>Herpotrichiellaceae</taxon>
        <taxon>Exophiala</taxon>
    </lineage>
</organism>
<evidence type="ECO:0000256" key="5">
    <source>
        <dbReference type="ARBA" id="ARBA00023163"/>
    </source>
</evidence>
<evidence type="ECO:0000256" key="3">
    <source>
        <dbReference type="ARBA" id="ARBA00023015"/>
    </source>
</evidence>
<gene>
    <name evidence="10" type="ORF">LTR84_004245</name>
</gene>
<evidence type="ECO:0000256" key="1">
    <source>
        <dbReference type="ARBA" id="ARBA00022723"/>
    </source>
</evidence>
<reference evidence="10 11" key="1">
    <citation type="submission" date="2023-08" db="EMBL/GenBank/DDBJ databases">
        <title>Black Yeasts Isolated from many extreme environments.</title>
        <authorList>
            <person name="Coleine C."/>
            <person name="Stajich J.E."/>
            <person name="Selbmann L."/>
        </authorList>
    </citation>
    <scope>NUCLEOTIDE SEQUENCE [LARGE SCALE GENOMIC DNA]</scope>
    <source>
        <strain evidence="10 11">CCFEE 5792</strain>
    </source>
</reference>
<proteinExistence type="predicted"/>
<dbReference type="InterPro" id="IPR007219">
    <property type="entry name" value="XnlR_reg_dom"/>
</dbReference>
<feature type="transmembrane region" description="Helical" evidence="8">
    <location>
        <begin position="579"/>
        <end position="600"/>
    </location>
</feature>
<keyword evidence="8" id="KW-0472">Membrane</keyword>
<keyword evidence="4" id="KW-0238">DNA-binding</keyword>
<dbReference type="RefSeq" id="XP_064704361.1">
    <property type="nucleotide sequence ID" value="XM_064847822.1"/>
</dbReference>
<dbReference type="GO" id="GO:0008270">
    <property type="term" value="F:zinc ion binding"/>
    <property type="evidence" value="ECO:0007669"/>
    <property type="project" value="InterPro"/>
</dbReference>
<dbReference type="GO" id="GO:0003677">
    <property type="term" value="F:DNA binding"/>
    <property type="evidence" value="ECO:0007669"/>
    <property type="project" value="UniProtKB-KW"/>
</dbReference>
<dbReference type="InterPro" id="IPR051615">
    <property type="entry name" value="Transcr_Regulatory_Elem"/>
</dbReference>
<evidence type="ECO:0000313" key="10">
    <source>
        <dbReference type="EMBL" id="KAK5049316.1"/>
    </source>
</evidence>
<evidence type="ECO:0000259" key="9">
    <source>
        <dbReference type="SMART" id="SM00906"/>
    </source>
</evidence>
<keyword evidence="1" id="KW-0479">Metal-binding</keyword>
<dbReference type="AlphaFoldDB" id="A0AAV9N7L6"/>
<keyword evidence="5" id="KW-0804">Transcription</keyword>
<accession>A0AAV9N7L6</accession>
<dbReference type="CDD" id="cd12148">
    <property type="entry name" value="fungal_TF_MHR"/>
    <property type="match status" value="1"/>
</dbReference>
<dbReference type="GeneID" id="89972423"/>
<dbReference type="Pfam" id="PF04082">
    <property type="entry name" value="Fungal_trans"/>
    <property type="match status" value="1"/>
</dbReference>
<feature type="region of interest" description="Disordered" evidence="7">
    <location>
        <begin position="134"/>
        <end position="163"/>
    </location>
</feature>
<evidence type="ECO:0000313" key="11">
    <source>
        <dbReference type="Proteomes" id="UP001358417"/>
    </source>
</evidence>
<evidence type="ECO:0000256" key="7">
    <source>
        <dbReference type="SAM" id="MobiDB-lite"/>
    </source>
</evidence>
<feature type="domain" description="Xylanolytic transcriptional activator regulatory" evidence="9">
    <location>
        <begin position="343"/>
        <end position="421"/>
    </location>
</feature>
<dbReference type="PANTHER" id="PTHR31313">
    <property type="entry name" value="TY1 ENHANCER ACTIVATOR"/>
    <property type="match status" value="1"/>
</dbReference>
<keyword evidence="8" id="KW-1133">Transmembrane helix</keyword>
<protein>
    <recommendedName>
        <fullName evidence="9">Xylanolytic transcriptional activator regulatory domain-containing protein</fullName>
    </recommendedName>
</protein>
<keyword evidence="2" id="KW-0862">Zinc</keyword>
<evidence type="ECO:0000256" key="8">
    <source>
        <dbReference type="SAM" id="Phobius"/>
    </source>
</evidence>
<feature type="region of interest" description="Disordered" evidence="7">
    <location>
        <begin position="655"/>
        <end position="686"/>
    </location>
</feature>
<evidence type="ECO:0000256" key="2">
    <source>
        <dbReference type="ARBA" id="ARBA00022833"/>
    </source>
</evidence>
<dbReference type="GO" id="GO:0006351">
    <property type="term" value="P:DNA-templated transcription"/>
    <property type="evidence" value="ECO:0007669"/>
    <property type="project" value="InterPro"/>
</dbReference>
<keyword evidence="11" id="KW-1185">Reference proteome</keyword>
<keyword evidence="3" id="KW-0805">Transcription regulation</keyword>
<keyword evidence="8" id="KW-0812">Transmembrane</keyword>
<evidence type="ECO:0000256" key="4">
    <source>
        <dbReference type="ARBA" id="ARBA00023125"/>
    </source>
</evidence>
<name>A0AAV9N7L6_9EURO</name>
<sequence>MLKNGLVVPPWQTSEQRIIEQACASLEIPLESIIPIPHNQEIGIPSSTPDFASQIDLSAAIVSNGDMSTLNQIRQDSQASQTTPFDLVDWTEFPSSEPWELSPSDWPWQILSGFSSDPADGLVIPKEPLILEDFPADQRRDDLPSGLPESNETSDDDGDTDIAPGLAARLGSLHIAADGRLRFYGTASNYHFLLGNQDLLPVNDHTFLDIRREAVLALEHAKLDREVPLRLEDELIDLFFKWHNPCHATIDQVTFDLARVQDRSGQSTFCSQSLIAAICAIGAAFKGRYHQSFITYPQSLADFFAAKSKVLLEIELDSPCVSTVQTLLLLSSHEAGGARDARMWLYSGMAMRLAFDLGLHVDVDPYVEQGTFTAQEGEARRTTFWSCVVVNHLWSFSLGRPFRVDSEEVTVKRLPRARSSTNSERCIDSLISSAMISPPIEVSQNGNETLYLVVEQWVSFCEQLAPLVRILYGCAKISQTTLQELSMQTTNRLSKWQEAIPDAIKISPDKTALPHVLLLHMGYHNFCILIHRPWTSKASLPRGRLGPGYQHARTICRQSASEIASLLRKYEASYTLRTMNVYIVTIIFSASVILIFGLIAEDMPQGSQSENEKLKIAGDLSTCFRTLDELCQSIECAKRTRDFLLAIQKRWTQSKRDPQLGLKRRNQPQDHGKDVSQKKTKHQQKV</sequence>
<dbReference type="Proteomes" id="UP001358417">
    <property type="component" value="Unassembled WGS sequence"/>
</dbReference>
<dbReference type="PANTHER" id="PTHR31313:SF77">
    <property type="entry name" value="ZN(II)2CYS6 TRANSCRIPTION FACTOR (EUROFUNG)"/>
    <property type="match status" value="1"/>
</dbReference>
<comment type="caution">
    <text evidence="10">The sequence shown here is derived from an EMBL/GenBank/DDBJ whole genome shotgun (WGS) entry which is preliminary data.</text>
</comment>
<evidence type="ECO:0000256" key="6">
    <source>
        <dbReference type="ARBA" id="ARBA00023242"/>
    </source>
</evidence>